<proteinExistence type="predicted"/>
<dbReference type="Proteomes" id="UP000070779">
    <property type="component" value="Unassembled WGS sequence"/>
</dbReference>
<accession>A0A139R402</accession>
<organism evidence="1 2">
    <name type="scientific">Streptococcus mitis</name>
    <dbReference type="NCBI Taxonomy" id="28037"/>
    <lineage>
        <taxon>Bacteria</taxon>
        <taxon>Bacillati</taxon>
        <taxon>Bacillota</taxon>
        <taxon>Bacilli</taxon>
        <taxon>Lactobacillales</taxon>
        <taxon>Streptococcaceae</taxon>
        <taxon>Streptococcus</taxon>
        <taxon>Streptococcus mitis group</taxon>
    </lineage>
</organism>
<dbReference type="AlphaFoldDB" id="A0A139R402"/>
<reference evidence="1 2" key="1">
    <citation type="submission" date="2016-01" db="EMBL/GenBank/DDBJ databases">
        <title>Highly variable Streptococcus oralis are common among viridans streptococci isolated from primates.</title>
        <authorList>
            <person name="Denapaite D."/>
            <person name="Rieger M."/>
            <person name="Koendgen S."/>
            <person name="Brueckner R."/>
            <person name="Ochigava I."/>
            <person name="Kappeler P."/>
            <person name="Maetz-Rensing K."/>
            <person name="Leendertz F."/>
            <person name="Hakenbeck R."/>
        </authorList>
    </citation>
    <scope>NUCLEOTIDE SEQUENCE [LARGE SCALE GENOMIC DNA]</scope>
    <source>
        <strain evidence="1 2">DD22</strain>
    </source>
</reference>
<dbReference type="EMBL" id="LQZD01000577">
    <property type="protein sequence ID" value="KXU09355.1"/>
    <property type="molecule type" value="Genomic_DNA"/>
</dbReference>
<name>A0A139R402_STRMT</name>
<sequence length="45" mass="5226">MSPGVTKLFSVYFKKFSPKKKFAPNSLQKFLSVICIYQKKKKKAL</sequence>
<protein>
    <submittedName>
        <fullName evidence="1">Uncharacterized protein</fullName>
    </submittedName>
</protein>
<gene>
    <name evidence="1" type="ORF">SMIDD22_02074</name>
</gene>
<evidence type="ECO:0000313" key="2">
    <source>
        <dbReference type="Proteomes" id="UP000070779"/>
    </source>
</evidence>
<comment type="caution">
    <text evidence="1">The sequence shown here is derived from an EMBL/GenBank/DDBJ whole genome shotgun (WGS) entry which is preliminary data.</text>
</comment>
<evidence type="ECO:0000313" key="1">
    <source>
        <dbReference type="EMBL" id="KXU09355.1"/>
    </source>
</evidence>
<dbReference type="PATRIC" id="fig|28037.238.peg.2524"/>